<comment type="catalytic activity">
    <reaction evidence="6">
        <text>cytidine(34) in tRNA + S-adenosyl-L-methionine = 2'-O-methylcytidine(34) in tRNA + S-adenosyl-L-homocysteine + H(+)</text>
        <dbReference type="Rhea" id="RHEA:43084"/>
        <dbReference type="Rhea" id="RHEA-COMP:10331"/>
        <dbReference type="Rhea" id="RHEA-COMP:10332"/>
        <dbReference type="ChEBI" id="CHEBI:15378"/>
        <dbReference type="ChEBI" id="CHEBI:57856"/>
        <dbReference type="ChEBI" id="CHEBI:59789"/>
        <dbReference type="ChEBI" id="CHEBI:74495"/>
        <dbReference type="ChEBI" id="CHEBI:82748"/>
        <dbReference type="EC" id="2.1.1.207"/>
    </reaction>
</comment>
<dbReference type="PIRSF" id="PIRSF029256">
    <property type="entry name" value="SpoU_TrmH_prd"/>
    <property type="match status" value="1"/>
</dbReference>
<dbReference type="RefSeq" id="WP_054135035.1">
    <property type="nucleotide sequence ID" value="NZ_CP020083.1"/>
</dbReference>
<protein>
    <recommendedName>
        <fullName evidence="6">tRNA (cytidine(34)-2'-O)-methyltransferase</fullName>
        <ecNumber evidence="6">2.1.1.207</ecNumber>
    </recommendedName>
    <alternativeName>
        <fullName evidence="6">tRNA (cytidine/uridine-2'-O-)-methyltransferase TrmL</fullName>
    </alternativeName>
</protein>
<feature type="binding site" evidence="6">
    <location>
        <position position="121"/>
    </location>
    <ligand>
        <name>S-adenosyl-L-methionine</name>
        <dbReference type="ChEBI" id="CHEBI:59789"/>
    </ligand>
</feature>
<evidence type="ECO:0000313" key="9">
    <source>
        <dbReference type="Proteomes" id="UP000258016"/>
    </source>
</evidence>
<feature type="binding site" evidence="6">
    <location>
        <position position="101"/>
    </location>
    <ligand>
        <name>S-adenosyl-L-methionine</name>
        <dbReference type="ChEBI" id="CHEBI:59789"/>
    </ligand>
</feature>
<reference evidence="8 9" key="1">
    <citation type="submission" date="2017-03" db="EMBL/GenBank/DDBJ databases">
        <title>Complete genome sequence of Blastomonas fulva degrading microcsystin LR.</title>
        <authorList>
            <person name="Lee H.-g."/>
            <person name="Jin L."/>
            <person name="oh H.-M."/>
        </authorList>
    </citation>
    <scope>NUCLEOTIDE SEQUENCE [LARGE SCALE GENOMIC DNA]</scope>
    <source>
        <strain evidence="8 9">T2</strain>
    </source>
</reference>
<evidence type="ECO:0000256" key="3">
    <source>
        <dbReference type="ARBA" id="ARBA00022679"/>
    </source>
</evidence>
<feature type="binding site" evidence="6">
    <location>
        <position position="79"/>
    </location>
    <ligand>
        <name>S-adenosyl-L-methionine</name>
        <dbReference type="ChEBI" id="CHEBI:59789"/>
    </ligand>
</feature>
<gene>
    <name evidence="6" type="primary">trmL</name>
    <name evidence="8" type="ORF">B5J99_04970</name>
</gene>
<dbReference type="EMBL" id="CP020083">
    <property type="protein sequence ID" value="ASR50904.1"/>
    <property type="molecule type" value="Genomic_DNA"/>
</dbReference>
<comment type="catalytic activity">
    <reaction evidence="6">
        <text>5-carboxymethylaminomethyluridine(34) in tRNA(Leu) + S-adenosyl-L-methionine = 5-carboxymethylaminomethyl-2'-O-methyluridine(34) in tRNA(Leu) + S-adenosyl-L-homocysteine + H(+)</text>
        <dbReference type="Rhea" id="RHEA:43088"/>
        <dbReference type="Rhea" id="RHEA-COMP:10333"/>
        <dbReference type="Rhea" id="RHEA-COMP:10334"/>
        <dbReference type="ChEBI" id="CHEBI:15378"/>
        <dbReference type="ChEBI" id="CHEBI:57856"/>
        <dbReference type="ChEBI" id="CHEBI:59789"/>
        <dbReference type="ChEBI" id="CHEBI:74508"/>
        <dbReference type="ChEBI" id="CHEBI:74511"/>
        <dbReference type="EC" id="2.1.1.207"/>
    </reaction>
</comment>
<evidence type="ECO:0000256" key="5">
    <source>
        <dbReference type="ARBA" id="ARBA00022694"/>
    </source>
</evidence>
<dbReference type="PANTHER" id="PTHR42971">
    <property type="entry name" value="TRNA (CYTIDINE(34)-2'-O)-METHYLTRANSFERASE"/>
    <property type="match status" value="1"/>
</dbReference>
<evidence type="ECO:0000256" key="2">
    <source>
        <dbReference type="ARBA" id="ARBA00022603"/>
    </source>
</evidence>
<sequence length="153" mass="16624">MRIALYQPDIAGNVGAILRLGACMAVPVEIIEPCGFVFDDKRLKRAAMDYGPLAEMRRHADWEAFQAFRKCLGARLVLMSAHAPASIYRTEFRDDDILLMGSESAGVPPHVRDACELATTIPMAPGLRSLNISVATGIALGEALRQTRQLGDA</sequence>
<evidence type="ECO:0000256" key="4">
    <source>
        <dbReference type="ARBA" id="ARBA00022691"/>
    </source>
</evidence>
<evidence type="ECO:0000259" key="7">
    <source>
        <dbReference type="Pfam" id="PF00588"/>
    </source>
</evidence>
<dbReference type="GeneID" id="303484926"/>
<evidence type="ECO:0000256" key="1">
    <source>
        <dbReference type="ARBA" id="ARBA00022490"/>
    </source>
</evidence>
<dbReference type="InterPro" id="IPR016914">
    <property type="entry name" value="TrmL"/>
</dbReference>
<dbReference type="EC" id="2.1.1.207" evidence="6"/>
<dbReference type="HAMAP" id="MF_01885">
    <property type="entry name" value="tRNA_methyltr_TrmL"/>
    <property type="match status" value="1"/>
</dbReference>
<keyword evidence="4 6" id="KW-0949">S-adenosyl-L-methionine</keyword>
<comment type="subunit">
    <text evidence="6">Homodimer.</text>
</comment>
<feature type="domain" description="tRNA/rRNA methyltransferase SpoU type" evidence="7">
    <location>
        <begin position="2"/>
        <end position="140"/>
    </location>
</feature>
<accession>A0ABN5B5B2</accession>
<dbReference type="GO" id="GO:0032259">
    <property type="term" value="P:methylation"/>
    <property type="evidence" value="ECO:0007669"/>
    <property type="project" value="UniProtKB-KW"/>
</dbReference>
<dbReference type="CDD" id="cd18094">
    <property type="entry name" value="SpoU-like_TrmL"/>
    <property type="match status" value="1"/>
</dbReference>
<keyword evidence="3 6" id="KW-0808">Transferase</keyword>
<keyword evidence="9" id="KW-1185">Reference proteome</keyword>
<keyword evidence="1 6" id="KW-0963">Cytoplasm</keyword>
<dbReference type="InterPro" id="IPR029028">
    <property type="entry name" value="Alpha/beta_knot_MTases"/>
</dbReference>
<dbReference type="PANTHER" id="PTHR42971:SF1">
    <property type="entry name" value="TRNA (CYTIDINE(34)-2'-O)-METHYLTRANSFERASE"/>
    <property type="match status" value="1"/>
</dbReference>
<organism evidence="8 9">
    <name type="scientific">Blastomonas fulva</name>
    <dbReference type="NCBI Taxonomy" id="1550728"/>
    <lineage>
        <taxon>Bacteria</taxon>
        <taxon>Pseudomonadati</taxon>
        <taxon>Pseudomonadota</taxon>
        <taxon>Alphaproteobacteria</taxon>
        <taxon>Sphingomonadales</taxon>
        <taxon>Sphingomonadaceae</taxon>
        <taxon>Blastomonas</taxon>
    </lineage>
</organism>
<comment type="subcellular location">
    <subcellularLocation>
        <location evidence="6">Cytoplasm</location>
    </subcellularLocation>
</comment>
<dbReference type="Proteomes" id="UP000258016">
    <property type="component" value="Chromosome"/>
</dbReference>
<name>A0ABN5B5B2_9SPHN</name>
<proteinExistence type="inferred from homology"/>
<dbReference type="Gene3D" id="3.40.1280.10">
    <property type="match status" value="1"/>
</dbReference>
<dbReference type="InterPro" id="IPR001537">
    <property type="entry name" value="SpoU_MeTrfase"/>
</dbReference>
<comment type="function">
    <text evidence="6">Methylates the ribose at the nucleotide 34 wobble position in the two leucyl isoacceptors tRNA(Leu)(CmAA) and tRNA(Leu)(cmnm5UmAA). Catalyzes the methyl transfer from S-adenosyl-L-methionine to the 2'-OH of the wobble nucleotide.</text>
</comment>
<evidence type="ECO:0000313" key="8">
    <source>
        <dbReference type="EMBL" id="ASR50904.1"/>
    </source>
</evidence>
<dbReference type="Pfam" id="PF00588">
    <property type="entry name" value="SpoU_methylase"/>
    <property type="match status" value="1"/>
</dbReference>
<evidence type="ECO:0000256" key="6">
    <source>
        <dbReference type="HAMAP-Rule" id="MF_01885"/>
    </source>
</evidence>
<keyword evidence="5 6" id="KW-0819">tRNA processing</keyword>
<feature type="binding site" evidence="6">
    <location>
        <position position="129"/>
    </location>
    <ligand>
        <name>S-adenosyl-L-methionine</name>
        <dbReference type="ChEBI" id="CHEBI:59789"/>
    </ligand>
</feature>
<keyword evidence="2 6" id="KW-0489">Methyltransferase</keyword>
<comment type="similarity">
    <text evidence="6">Belongs to the class IV-like SAM-binding methyltransferase superfamily. RNA methyltransferase TrmH family. TrmL subfamily.</text>
</comment>
<dbReference type="InterPro" id="IPR029026">
    <property type="entry name" value="tRNA_m1G_MTases_N"/>
</dbReference>
<dbReference type="SUPFAM" id="SSF75217">
    <property type="entry name" value="alpha/beta knot"/>
    <property type="match status" value="1"/>
</dbReference>
<dbReference type="GO" id="GO:0008168">
    <property type="term" value="F:methyltransferase activity"/>
    <property type="evidence" value="ECO:0007669"/>
    <property type="project" value="UniProtKB-KW"/>
</dbReference>